<dbReference type="HOGENOM" id="CLU_2750307_0_0_10"/>
<dbReference type="EMBL" id="CP001632">
    <property type="protein sequence ID" value="ACU92459.1"/>
    <property type="molecule type" value="Genomic_DNA"/>
</dbReference>
<dbReference type="Proteomes" id="UP000006650">
    <property type="component" value="Chromosome"/>
</dbReference>
<dbReference type="RefSeq" id="WP_015782136.1">
    <property type="nucleotide sequence ID" value="NC_013162.1"/>
</dbReference>
<reference evidence="1 2" key="1">
    <citation type="journal article" date="2009" name="Stand. Genomic Sci.">
        <title>Complete genome sequence of Capnocytophaga ochracea type strain (VPI 2845).</title>
        <authorList>
            <person name="Mavrommatis K."/>
            <person name="Gronow S."/>
            <person name="Saunders E."/>
            <person name="Land M."/>
            <person name="Lapidus A."/>
            <person name="Copeland A."/>
            <person name="Glavina Del Rio T."/>
            <person name="Nolan M."/>
            <person name="Lucas S."/>
            <person name="Chen F."/>
            <person name="Tice H."/>
            <person name="Cheng J.F."/>
            <person name="Bruce D."/>
            <person name="Goodwin L."/>
            <person name="Pitluck S."/>
            <person name="Pati A."/>
            <person name="Ivanova N."/>
            <person name="Chen A."/>
            <person name="Palaniappan K."/>
            <person name="Chain P."/>
            <person name="Hauser L."/>
            <person name="Chang Y.J."/>
            <person name="Jeffries C.D."/>
            <person name="Brettin T."/>
            <person name="Detter J.C."/>
            <person name="Han C."/>
            <person name="Bristow J."/>
            <person name="Goker M."/>
            <person name="Rohde M."/>
            <person name="Eisen J.A."/>
            <person name="Markowitz V."/>
            <person name="Kyrpides N.C."/>
            <person name="Klenk H.P."/>
            <person name="Hugenholtz P."/>
        </authorList>
    </citation>
    <scope>NUCLEOTIDE SEQUENCE [LARGE SCALE GENOMIC DNA]</scope>
    <source>
        <strain evidence="2">ATCC 27872 / DSM 7271 / JCM 12966 / VPI 2845</strain>
    </source>
</reference>
<evidence type="ECO:0000313" key="1">
    <source>
        <dbReference type="EMBL" id="ACU92459.1"/>
    </source>
</evidence>
<evidence type="ECO:0000313" key="2">
    <source>
        <dbReference type="Proteomes" id="UP000006650"/>
    </source>
</evidence>
<protein>
    <submittedName>
        <fullName evidence="1">Uncharacterized protein</fullName>
    </submittedName>
</protein>
<gene>
    <name evidence="1" type="ordered locus">Coch_0904</name>
</gene>
<keyword evidence="2" id="KW-1185">Reference proteome</keyword>
<accession>C7M9B3</accession>
<dbReference type="eggNOG" id="ENOG502ZNM3">
    <property type="taxonomic scope" value="Bacteria"/>
</dbReference>
<dbReference type="STRING" id="521097.Coch_0904"/>
<dbReference type="GeneID" id="29675017"/>
<organism evidence="1 2">
    <name type="scientific">Capnocytophaga ochracea (strain ATCC 27872 / DSM 7271 / CCUG 9716 / JCM 12966 / NCTC 12371 / SS31 / VPI 2845)</name>
    <name type="common">Bacteroides ochraceus</name>
    <dbReference type="NCBI Taxonomy" id="521097"/>
    <lineage>
        <taxon>Bacteria</taxon>
        <taxon>Pseudomonadati</taxon>
        <taxon>Bacteroidota</taxon>
        <taxon>Flavobacteriia</taxon>
        <taxon>Flavobacteriales</taxon>
        <taxon>Flavobacteriaceae</taxon>
        <taxon>Capnocytophaga</taxon>
    </lineage>
</organism>
<proteinExistence type="predicted"/>
<dbReference type="KEGG" id="coc:Coch_0904"/>
<sequence>MIKLKAILKGWENYIFTDPEVEAKAKERAKICAECPMAKMGTYQRLMRDYTLKEVKGMKCKVCNCPLSTLLRQDEKGCELNKWE</sequence>
<dbReference type="AlphaFoldDB" id="C7M9B3"/>
<name>C7M9B3_CAPOD</name>